<dbReference type="PANTHER" id="PTHR42910:SF1">
    <property type="entry name" value="MAJOR FACILITATOR SUPERFAMILY (MFS) PROFILE DOMAIN-CONTAINING PROTEIN"/>
    <property type="match status" value="1"/>
</dbReference>
<comment type="subcellular location">
    <subcellularLocation>
        <location evidence="1">Membrane</location>
        <topology evidence="1">Multi-pass membrane protein</topology>
    </subcellularLocation>
</comment>
<dbReference type="GO" id="GO:0016020">
    <property type="term" value="C:membrane"/>
    <property type="evidence" value="ECO:0007669"/>
    <property type="project" value="UniProtKB-SubCell"/>
</dbReference>
<dbReference type="InterPro" id="IPR036259">
    <property type="entry name" value="MFS_trans_sf"/>
</dbReference>
<evidence type="ECO:0000313" key="4">
    <source>
        <dbReference type="Proteomes" id="UP000217790"/>
    </source>
</evidence>
<dbReference type="AlphaFoldDB" id="A0A2H3E658"/>
<dbReference type="STRING" id="47427.A0A2H3E658"/>
<feature type="transmembrane region" description="Helical" evidence="2">
    <location>
        <begin position="194"/>
        <end position="217"/>
    </location>
</feature>
<sequence length="382" mass="41945">MLTMSTPGPTKDFDLIPIPQRLRYDPTRPFPEFGIGLNLFFAFACTFRLLFIAPSGDLLRRRQLILGLSVMLCLALASDWNAFLALSFLAGTINVATQILILLVADVVHPAQKFFFLSILISALVMGMLVARVLAGVIAEYVHWRVVYYLSGGVQIIVLVACYMTIPDYPAKNEGTGYWELIKSMVGFAVREPLLIQCFLLRLVIGLFGLVGIAATLTIEKLHLWYGSVLSAILYACFQGLLVGTAGIRFAYGAYSYLWDKILLAIIGITVFCRVLQVSLQMSVFSISKAATIRLNALLLLPVIGSSVGSRVFLESGWRAGAGLSLGWMGIGFFMLLFGYEGGFGVRRDVEQKGEEIGGKDWTESFISVSSLKNGNEEVYAP</sequence>
<keyword evidence="2" id="KW-0812">Transmembrane</keyword>
<dbReference type="OrthoDB" id="2105912at2759"/>
<feature type="transmembrane region" description="Helical" evidence="2">
    <location>
        <begin position="229"/>
        <end position="252"/>
    </location>
</feature>
<proteinExistence type="predicted"/>
<dbReference type="SUPFAM" id="SSF103473">
    <property type="entry name" value="MFS general substrate transporter"/>
    <property type="match status" value="1"/>
</dbReference>
<feature type="transmembrane region" description="Helical" evidence="2">
    <location>
        <begin position="33"/>
        <end position="52"/>
    </location>
</feature>
<feature type="transmembrane region" description="Helical" evidence="2">
    <location>
        <begin position="258"/>
        <end position="276"/>
    </location>
</feature>
<evidence type="ECO:0008006" key="5">
    <source>
        <dbReference type="Google" id="ProtNLM"/>
    </source>
</evidence>
<dbReference type="OMA" id="VACYMTI"/>
<dbReference type="InParanoid" id="A0A2H3E658"/>
<evidence type="ECO:0000256" key="2">
    <source>
        <dbReference type="SAM" id="Phobius"/>
    </source>
</evidence>
<gene>
    <name evidence="3" type="ORF">ARMGADRAFT_1023239</name>
</gene>
<reference evidence="4" key="1">
    <citation type="journal article" date="2017" name="Nat. Ecol. Evol.">
        <title>Genome expansion and lineage-specific genetic innovations in the forest pathogenic fungi Armillaria.</title>
        <authorList>
            <person name="Sipos G."/>
            <person name="Prasanna A.N."/>
            <person name="Walter M.C."/>
            <person name="O'Connor E."/>
            <person name="Balint B."/>
            <person name="Krizsan K."/>
            <person name="Kiss B."/>
            <person name="Hess J."/>
            <person name="Varga T."/>
            <person name="Slot J."/>
            <person name="Riley R."/>
            <person name="Boka B."/>
            <person name="Rigling D."/>
            <person name="Barry K."/>
            <person name="Lee J."/>
            <person name="Mihaltcheva S."/>
            <person name="LaButti K."/>
            <person name="Lipzen A."/>
            <person name="Waldron R."/>
            <person name="Moloney N.M."/>
            <person name="Sperisen C."/>
            <person name="Kredics L."/>
            <person name="Vagvoelgyi C."/>
            <person name="Patrignani A."/>
            <person name="Fitzpatrick D."/>
            <person name="Nagy I."/>
            <person name="Doyle S."/>
            <person name="Anderson J.B."/>
            <person name="Grigoriev I.V."/>
            <person name="Gueldener U."/>
            <person name="Muensterkoetter M."/>
            <person name="Nagy L.G."/>
        </authorList>
    </citation>
    <scope>NUCLEOTIDE SEQUENCE [LARGE SCALE GENOMIC DNA]</scope>
    <source>
        <strain evidence="4">Ar21-2</strain>
    </source>
</reference>
<feature type="transmembrane region" description="Helical" evidence="2">
    <location>
        <begin position="114"/>
        <end position="134"/>
    </location>
</feature>
<dbReference type="EMBL" id="KZ293645">
    <property type="protein sequence ID" value="PBL01831.1"/>
    <property type="molecule type" value="Genomic_DNA"/>
</dbReference>
<dbReference type="Proteomes" id="UP000217790">
    <property type="component" value="Unassembled WGS sequence"/>
</dbReference>
<accession>A0A2H3E658</accession>
<keyword evidence="2" id="KW-0472">Membrane</keyword>
<dbReference type="Gene3D" id="1.20.1250.20">
    <property type="entry name" value="MFS general substrate transporter like domains"/>
    <property type="match status" value="1"/>
</dbReference>
<feature type="transmembrane region" description="Helical" evidence="2">
    <location>
        <begin position="320"/>
        <end position="340"/>
    </location>
</feature>
<feature type="transmembrane region" description="Helical" evidence="2">
    <location>
        <begin position="297"/>
        <end position="314"/>
    </location>
</feature>
<keyword evidence="2" id="KW-1133">Transmembrane helix</keyword>
<dbReference type="Pfam" id="PF07690">
    <property type="entry name" value="MFS_1"/>
    <property type="match status" value="1"/>
</dbReference>
<feature type="transmembrane region" description="Helical" evidence="2">
    <location>
        <begin position="146"/>
        <end position="166"/>
    </location>
</feature>
<protein>
    <recommendedName>
        <fullName evidence="5">MFS general substrate transporter</fullName>
    </recommendedName>
</protein>
<dbReference type="InterPro" id="IPR011701">
    <property type="entry name" value="MFS"/>
</dbReference>
<dbReference type="PANTHER" id="PTHR42910">
    <property type="entry name" value="TRANSPORTER SCO4007-RELATED"/>
    <property type="match status" value="1"/>
</dbReference>
<name>A0A2H3E658_ARMGA</name>
<organism evidence="3 4">
    <name type="scientific">Armillaria gallica</name>
    <name type="common">Bulbous honey fungus</name>
    <name type="synonym">Armillaria bulbosa</name>
    <dbReference type="NCBI Taxonomy" id="47427"/>
    <lineage>
        <taxon>Eukaryota</taxon>
        <taxon>Fungi</taxon>
        <taxon>Dikarya</taxon>
        <taxon>Basidiomycota</taxon>
        <taxon>Agaricomycotina</taxon>
        <taxon>Agaricomycetes</taxon>
        <taxon>Agaricomycetidae</taxon>
        <taxon>Agaricales</taxon>
        <taxon>Marasmiineae</taxon>
        <taxon>Physalacriaceae</taxon>
        <taxon>Armillaria</taxon>
    </lineage>
</organism>
<feature type="transmembrane region" description="Helical" evidence="2">
    <location>
        <begin position="64"/>
        <end position="94"/>
    </location>
</feature>
<evidence type="ECO:0000256" key="1">
    <source>
        <dbReference type="ARBA" id="ARBA00004141"/>
    </source>
</evidence>
<keyword evidence="4" id="KW-1185">Reference proteome</keyword>
<dbReference type="GO" id="GO:0022857">
    <property type="term" value="F:transmembrane transporter activity"/>
    <property type="evidence" value="ECO:0007669"/>
    <property type="project" value="InterPro"/>
</dbReference>
<evidence type="ECO:0000313" key="3">
    <source>
        <dbReference type="EMBL" id="PBL01831.1"/>
    </source>
</evidence>